<proteinExistence type="predicted"/>
<sequence length="474" mass="51698">MRIKQGLILFLIICIVVAEISAAKQKSSKKGEKGSKEKGSKEKGSSKEKYVKEGKQKNKDQGKHESKYKEEIKNTKNEEQKIEEEEVQIEEVPIENVEEENVKINEKKSSKKGEKIGKEGKMKNQKKSKKQEEEPAPSDCDCPPGPMGPPGPPGPPGECIYQPVCPESVAIPPGSSCTSTNSASTNESCTQDENINSIPCSCNAECPCAKKAAQATNKYTQDANIPTDIPAIDNKNIFITKSSGVIAIHSQSTIIPECPLGQNKLWDGFSLIKLESNEQNIEIDLGSSGSCIKNFIASTSATCDIEGKCTKGQRNDRSYWLLANGSIGSEPITEETAERLVSRCIVCDVPSAVVAIHSQSNEVPKCPSGWDDLWFGYSYLKDSEQNLAQAGSCLKEFKSPLFIECNPSKGTCNLLESHKSTWLVADMSEPIPLAPDAIKETVEKVQDFIKEEAASIKSDPIIEISRCTVCIKVA</sequence>
<dbReference type="Pfam" id="PF01413">
    <property type="entry name" value="C4"/>
    <property type="match status" value="2"/>
</dbReference>
<dbReference type="InterPro" id="IPR036954">
    <property type="entry name" value="Collagen_IV_NC_sf"/>
</dbReference>
<keyword evidence="3" id="KW-0272">Extracellular matrix</keyword>
<dbReference type="AlphaFoldDB" id="A0A336M5Z3"/>
<dbReference type="GO" id="GO:0005604">
    <property type="term" value="C:basement membrane"/>
    <property type="evidence" value="ECO:0007669"/>
    <property type="project" value="UniProtKB-SubCell"/>
</dbReference>
<evidence type="ECO:0000256" key="6">
    <source>
        <dbReference type="ARBA" id="ARBA00023119"/>
    </source>
</evidence>
<name>A0A336M5Z3_CULSO</name>
<feature type="signal peptide" evidence="9">
    <location>
        <begin position="1"/>
        <end position="18"/>
    </location>
</feature>
<dbReference type="SUPFAM" id="SSF56436">
    <property type="entry name" value="C-type lectin-like"/>
    <property type="match status" value="2"/>
</dbReference>
<dbReference type="VEuPathDB" id="VectorBase:CSON010633"/>
<feature type="compositionally biased region" description="Acidic residues" evidence="8">
    <location>
        <begin position="81"/>
        <end position="99"/>
    </location>
</feature>
<dbReference type="Gene3D" id="2.170.240.10">
    <property type="entry name" value="Collagen IV, non-collagenous"/>
    <property type="match status" value="1"/>
</dbReference>
<protein>
    <submittedName>
        <fullName evidence="11">CSON010633 protein</fullName>
    </submittedName>
</protein>
<dbReference type="EMBL" id="UFQT01000438">
    <property type="protein sequence ID" value="SSX24309.1"/>
    <property type="molecule type" value="Genomic_DNA"/>
</dbReference>
<feature type="compositionally biased region" description="Basic and acidic residues" evidence="8">
    <location>
        <begin position="100"/>
        <end position="122"/>
    </location>
</feature>
<evidence type="ECO:0000256" key="9">
    <source>
        <dbReference type="SAM" id="SignalP"/>
    </source>
</evidence>
<dbReference type="GO" id="GO:0005581">
    <property type="term" value="C:collagen trimer"/>
    <property type="evidence" value="ECO:0007669"/>
    <property type="project" value="UniProtKB-KW"/>
</dbReference>
<evidence type="ECO:0000256" key="8">
    <source>
        <dbReference type="SAM" id="MobiDB-lite"/>
    </source>
</evidence>
<evidence type="ECO:0000256" key="4">
    <source>
        <dbReference type="ARBA" id="ARBA00022737"/>
    </source>
</evidence>
<feature type="region of interest" description="Disordered" evidence="8">
    <location>
        <begin position="23"/>
        <end position="155"/>
    </location>
</feature>
<evidence type="ECO:0000256" key="1">
    <source>
        <dbReference type="ARBA" id="ARBA00004302"/>
    </source>
</evidence>
<keyword evidence="9" id="KW-0732">Signal</keyword>
<evidence type="ECO:0000256" key="3">
    <source>
        <dbReference type="ARBA" id="ARBA00022530"/>
    </source>
</evidence>
<evidence type="ECO:0000256" key="7">
    <source>
        <dbReference type="ARBA" id="ARBA00023157"/>
    </source>
</evidence>
<feature type="compositionally biased region" description="Basic and acidic residues" evidence="8">
    <location>
        <begin position="29"/>
        <end position="80"/>
    </location>
</feature>
<evidence type="ECO:0000259" key="10">
    <source>
        <dbReference type="PROSITE" id="PS51403"/>
    </source>
</evidence>
<dbReference type="InterPro" id="IPR001442">
    <property type="entry name" value="Collagen_IV_NC"/>
</dbReference>
<keyword evidence="2" id="KW-0964">Secreted</keyword>
<organism evidence="11">
    <name type="scientific">Culicoides sonorensis</name>
    <name type="common">Biting midge</name>
    <dbReference type="NCBI Taxonomy" id="179676"/>
    <lineage>
        <taxon>Eukaryota</taxon>
        <taxon>Metazoa</taxon>
        <taxon>Ecdysozoa</taxon>
        <taxon>Arthropoda</taxon>
        <taxon>Hexapoda</taxon>
        <taxon>Insecta</taxon>
        <taxon>Pterygota</taxon>
        <taxon>Neoptera</taxon>
        <taxon>Endopterygota</taxon>
        <taxon>Diptera</taxon>
        <taxon>Nematocera</taxon>
        <taxon>Chironomoidea</taxon>
        <taxon>Ceratopogonidae</taxon>
        <taxon>Ceratopogoninae</taxon>
        <taxon>Culicoides</taxon>
        <taxon>Monoculicoides</taxon>
    </lineage>
</organism>
<evidence type="ECO:0000256" key="5">
    <source>
        <dbReference type="ARBA" id="ARBA00022869"/>
    </source>
</evidence>
<feature type="chain" id="PRO_5016405264" evidence="9">
    <location>
        <begin position="19"/>
        <end position="474"/>
    </location>
</feature>
<dbReference type="InterPro" id="IPR016187">
    <property type="entry name" value="CTDL_fold"/>
</dbReference>
<accession>A0A336M5Z3</accession>
<keyword evidence="4" id="KW-0677">Repeat</keyword>
<dbReference type="PROSITE" id="PS51403">
    <property type="entry name" value="NC1_IV"/>
    <property type="match status" value="1"/>
</dbReference>
<dbReference type="SMART" id="SM00111">
    <property type="entry name" value="C4"/>
    <property type="match status" value="2"/>
</dbReference>
<feature type="compositionally biased region" description="Pro residues" evidence="8">
    <location>
        <begin position="143"/>
        <end position="155"/>
    </location>
</feature>
<evidence type="ECO:0000256" key="2">
    <source>
        <dbReference type="ARBA" id="ARBA00022525"/>
    </source>
</evidence>
<gene>
    <name evidence="11" type="primary">CSON010633</name>
</gene>
<reference evidence="11" key="1">
    <citation type="submission" date="2018-07" db="EMBL/GenBank/DDBJ databases">
        <authorList>
            <person name="Quirk P.G."/>
            <person name="Krulwich T.A."/>
        </authorList>
    </citation>
    <scope>NUCLEOTIDE SEQUENCE</scope>
</reference>
<keyword evidence="6" id="KW-0176">Collagen</keyword>
<keyword evidence="7" id="KW-1015">Disulfide bond</keyword>
<evidence type="ECO:0000313" key="11">
    <source>
        <dbReference type="EMBL" id="SSX24309.1"/>
    </source>
</evidence>
<dbReference type="GO" id="GO:0005201">
    <property type="term" value="F:extracellular matrix structural constituent"/>
    <property type="evidence" value="ECO:0007669"/>
    <property type="project" value="InterPro"/>
</dbReference>
<feature type="domain" description="Collagen IV NC1" evidence="10">
    <location>
        <begin position="243"/>
        <end position="474"/>
    </location>
</feature>
<keyword evidence="5" id="KW-0084">Basement membrane</keyword>
<comment type="subcellular location">
    <subcellularLocation>
        <location evidence="1">Secreted</location>
        <location evidence="1">Extracellular space</location>
        <location evidence="1">Extracellular matrix</location>
        <location evidence="1">Basement membrane</location>
    </subcellularLocation>
</comment>